<organism evidence="1 3">
    <name type="scientific">Ruminococcus bicirculans</name>
    <name type="common">ex Wegman et al. 2014</name>
    <dbReference type="NCBI Taxonomy" id="1160721"/>
    <lineage>
        <taxon>Bacteria</taxon>
        <taxon>Bacillati</taxon>
        <taxon>Bacillota</taxon>
        <taxon>Clostridia</taxon>
        <taxon>Eubacteriales</taxon>
        <taxon>Oscillospiraceae</taxon>
        <taxon>Ruminococcus</taxon>
    </lineage>
</organism>
<accession>A0AAW6DUJ0</accession>
<gene>
    <name evidence="1" type="ORF">PNV70_03760</name>
    <name evidence="2" type="ORF">PNW00_06755</name>
</gene>
<comment type="caution">
    <text evidence="1">The sequence shown here is derived from an EMBL/GenBank/DDBJ whole genome shotgun (WGS) entry which is preliminary data.</text>
</comment>
<evidence type="ECO:0000313" key="2">
    <source>
        <dbReference type="EMBL" id="MDB8750146.1"/>
    </source>
</evidence>
<dbReference type="Proteomes" id="UP001211421">
    <property type="component" value="Unassembled WGS sequence"/>
</dbReference>
<dbReference type="EMBL" id="JAQMLS010000002">
    <property type="protein sequence ID" value="MDB8741183.1"/>
    <property type="molecule type" value="Genomic_DNA"/>
</dbReference>
<name>A0AAW6DUJ0_9FIRM</name>
<dbReference type="EMBL" id="JAQMLU010000009">
    <property type="protein sequence ID" value="MDB8750146.1"/>
    <property type="molecule type" value="Genomic_DNA"/>
</dbReference>
<reference evidence="1" key="1">
    <citation type="submission" date="2023-01" db="EMBL/GenBank/DDBJ databases">
        <title>Human gut microbiome strain richness.</title>
        <authorList>
            <person name="Chen-Liaw A."/>
        </authorList>
    </citation>
    <scope>NUCLEOTIDE SEQUENCE</scope>
    <source>
        <strain evidence="2">D43st1_D9_D43t1_170807</strain>
        <strain evidence="1">D59st1_B8_D59t2_181005</strain>
    </source>
</reference>
<evidence type="ECO:0000313" key="1">
    <source>
        <dbReference type="EMBL" id="MDB8741183.1"/>
    </source>
</evidence>
<dbReference type="AlphaFoldDB" id="A0AAW6DUJ0"/>
<sequence length="114" mass="13891">MKKKIKRTRSVQVRLTQEEYDFLEQKFKLSRYKSKSEFMRIAFFDTLVVKFSTEDMQELLRLVRSISNNVNQIAVRVNSTDKVYREDMDNIMDGVERIWQQLRYFRSQLQQVKP</sequence>
<protein>
    <submittedName>
        <fullName evidence="1">MobC family plasmid mobilization relaxosome protein</fullName>
    </submittedName>
</protein>
<evidence type="ECO:0000313" key="3">
    <source>
        <dbReference type="Proteomes" id="UP001211421"/>
    </source>
</evidence>
<dbReference type="InterPro" id="IPR053842">
    <property type="entry name" value="NikA-like"/>
</dbReference>
<proteinExistence type="predicted"/>
<dbReference type="Proteomes" id="UP001213042">
    <property type="component" value="Unassembled WGS sequence"/>
</dbReference>
<dbReference type="Pfam" id="PF21983">
    <property type="entry name" value="NikA-like"/>
    <property type="match status" value="1"/>
</dbReference>
<dbReference type="RefSeq" id="WP_195221094.1">
    <property type="nucleotide sequence ID" value="NZ_CAKVTF010000009.1"/>
</dbReference>